<sequence>LLTAKRLDPTIQGDHKDRDNCACIPCSHDRLTLGCKRLHTCTKRAHRLLGKLTLKYTPHEHPHNNNLSFTHRRVQRNEYTRAHKEEILFDPSMTLKEDLSEGFRVFTGRTDPETPPADRLHAPVGRINANHKHLTIFTDGSCMNNGLMDAYCRSGMWFGKNDARNCAIKVLGTNHSNQIGELVAVICCLKSVNNFRPVTIVTD</sequence>
<dbReference type="GO" id="GO:0004523">
    <property type="term" value="F:RNA-DNA hybrid ribonuclease activity"/>
    <property type="evidence" value="ECO:0007669"/>
    <property type="project" value="InterPro"/>
</dbReference>
<dbReference type="InterPro" id="IPR036397">
    <property type="entry name" value="RNaseH_sf"/>
</dbReference>
<dbReference type="GO" id="GO:0003676">
    <property type="term" value="F:nucleic acid binding"/>
    <property type="evidence" value="ECO:0007669"/>
    <property type="project" value="InterPro"/>
</dbReference>
<dbReference type="OrthoDB" id="2205812at2759"/>
<protein>
    <recommendedName>
        <fullName evidence="1">RNase H type-1 domain-containing protein</fullName>
    </recommendedName>
</protein>
<organism evidence="2 3">
    <name type="scientific">Jaapia argillacea MUCL 33604</name>
    <dbReference type="NCBI Taxonomy" id="933084"/>
    <lineage>
        <taxon>Eukaryota</taxon>
        <taxon>Fungi</taxon>
        <taxon>Dikarya</taxon>
        <taxon>Basidiomycota</taxon>
        <taxon>Agaricomycotina</taxon>
        <taxon>Agaricomycetes</taxon>
        <taxon>Agaricomycetidae</taxon>
        <taxon>Jaapiales</taxon>
        <taxon>Jaapiaceae</taxon>
        <taxon>Jaapia</taxon>
    </lineage>
</organism>
<evidence type="ECO:0000313" key="3">
    <source>
        <dbReference type="Proteomes" id="UP000027265"/>
    </source>
</evidence>
<name>A0A067QAH5_9AGAM</name>
<feature type="non-terminal residue" evidence="2">
    <location>
        <position position="1"/>
    </location>
</feature>
<evidence type="ECO:0000259" key="1">
    <source>
        <dbReference type="PROSITE" id="PS50879"/>
    </source>
</evidence>
<dbReference type="Gene3D" id="3.30.420.10">
    <property type="entry name" value="Ribonuclease H-like superfamily/Ribonuclease H"/>
    <property type="match status" value="1"/>
</dbReference>
<dbReference type="InterPro" id="IPR012337">
    <property type="entry name" value="RNaseH-like_sf"/>
</dbReference>
<dbReference type="InterPro" id="IPR002156">
    <property type="entry name" value="RNaseH_domain"/>
</dbReference>
<keyword evidence="3" id="KW-1185">Reference proteome</keyword>
<dbReference type="HOGENOM" id="CLU_093362_1_0_1"/>
<dbReference type="SUPFAM" id="SSF53098">
    <property type="entry name" value="Ribonuclease H-like"/>
    <property type="match status" value="1"/>
</dbReference>
<feature type="non-terminal residue" evidence="2">
    <location>
        <position position="203"/>
    </location>
</feature>
<dbReference type="Pfam" id="PF00075">
    <property type="entry name" value="RNase_H"/>
    <property type="match status" value="1"/>
</dbReference>
<evidence type="ECO:0000313" key="2">
    <source>
        <dbReference type="EMBL" id="KDQ63180.1"/>
    </source>
</evidence>
<dbReference type="InParanoid" id="A0A067QAH5"/>
<proteinExistence type="predicted"/>
<dbReference type="Proteomes" id="UP000027265">
    <property type="component" value="Unassembled WGS sequence"/>
</dbReference>
<reference evidence="3" key="1">
    <citation type="journal article" date="2014" name="Proc. Natl. Acad. Sci. U.S.A.">
        <title>Extensive sampling of basidiomycete genomes demonstrates inadequacy of the white-rot/brown-rot paradigm for wood decay fungi.</title>
        <authorList>
            <person name="Riley R."/>
            <person name="Salamov A.A."/>
            <person name="Brown D.W."/>
            <person name="Nagy L.G."/>
            <person name="Floudas D."/>
            <person name="Held B.W."/>
            <person name="Levasseur A."/>
            <person name="Lombard V."/>
            <person name="Morin E."/>
            <person name="Otillar R."/>
            <person name="Lindquist E.A."/>
            <person name="Sun H."/>
            <person name="LaButti K.M."/>
            <person name="Schmutz J."/>
            <person name="Jabbour D."/>
            <person name="Luo H."/>
            <person name="Baker S.E."/>
            <person name="Pisabarro A.G."/>
            <person name="Walton J.D."/>
            <person name="Blanchette R.A."/>
            <person name="Henrissat B."/>
            <person name="Martin F."/>
            <person name="Cullen D."/>
            <person name="Hibbett D.S."/>
            <person name="Grigoriev I.V."/>
        </authorList>
    </citation>
    <scope>NUCLEOTIDE SEQUENCE [LARGE SCALE GENOMIC DNA]</scope>
    <source>
        <strain evidence="3">MUCL 33604</strain>
    </source>
</reference>
<feature type="domain" description="RNase H type-1" evidence="1">
    <location>
        <begin position="130"/>
        <end position="203"/>
    </location>
</feature>
<dbReference type="AlphaFoldDB" id="A0A067QAH5"/>
<dbReference type="EMBL" id="KL197710">
    <property type="protein sequence ID" value="KDQ63180.1"/>
    <property type="molecule type" value="Genomic_DNA"/>
</dbReference>
<dbReference type="PROSITE" id="PS50879">
    <property type="entry name" value="RNASE_H_1"/>
    <property type="match status" value="1"/>
</dbReference>
<accession>A0A067QAH5</accession>
<gene>
    <name evidence="2" type="ORF">JAAARDRAFT_88231</name>
</gene>